<dbReference type="RefSeq" id="WP_058889737.1">
    <property type="nucleotide sequence ID" value="NZ_LQBL01000002.1"/>
</dbReference>
<dbReference type="SUPFAM" id="SSF55729">
    <property type="entry name" value="Acyl-CoA N-acyltransferases (Nat)"/>
    <property type="match status" value="1"/>
</dbReference>
<dbReference type="Pfam" id="PF00583">
    <property type="entry name" value="Acetyltransf_1"/>
    <property type="match status" value="1"/>
</dbReference>
<dbReference type="Gene3D" id="3.40.630.30">
    <property type="match status" value="1"/>
</dbReference>
<reference evidence="2 3" key="1">
    <citation type="submission" date="2015-12" db="EMBL/GenBank/DDBJ databases">
        <title>Serinicoccus chungangenesis strain CD08_5 genome sequencing and assembly.</title>
        <authorList>
            <person name="Chander A.M."/>
            <person name="Kaur G."/>
            <person name="Nair G.R."/>
            <person name="Dhawan D.K."/>
            <person name="Kochhar R.K."/>
            <person name="Mayilraj S."/>
            <person name="Bhadada S.K."/>
        </authorList>
    </citation>
    <scope>NUCLEOTIDE SEQUENCE [LARGE SCALE GENOMIC DNA]</scope>
    <source>
        <strain evidence="2 3">CD08_5</strain>
    </source>
</reference>
<name>A0A0W8IGZ3_9MICO</name>
<evidence type="ECO:0000313" key="3">
    <source>
        <dbReference type="Proteomes" id="UP000054837"/>
    </source>
</evidence>
<dbReference type="InterPro" id="IPR000182">
    <property type="entry name" value="GNAT_dom"/>
</dbReference>
<dbReference type="Proteomes" id="UP000054837">
    <property type="component" value="Unassembled WGS sequence"/>
</dbReference>
<feature type="domain" description="N-acetyltransferase" evidence="1">
    <location>
        <begin position="111"/>
        <end position="265"/>
    </location>
</feature>
<organism evidence="2 3">
    <name type="scientific">Serinicoccus chungangensis</name>
    <dbReference type="NCBI Taxonomy" id="767452"/>
    <lineage>
        <taxon>Bacteria</taxon>
        <taxon>Bacillati</taxon>
        <taxon>Actinomycetota</taxon>
        <taxon>Actinomycetes</taxon>
        <taxon>Micrococcales</taxon>
        <taxon>Ornithinimicrobiaceae</taxon>
        <taxon>Serinicoccus</taxon>
    </lineage>
</organism>
<dbReference type="GO" id="GO:0016747">
    <property type="term" value="F:acyltransferase activity, transferring groups other than amino-acyl groups"/>
    <property type="evidence" value="ECO:0007669"/>
    <property type="project" value="InterPro"/>
</dbReference>
<dbReference type="InterPro" id="IPR016181">
    <property type="entry name" value="Acyl_CoA_acyltransferase"/>
</dbReference>
<sequence>MTWSQVDRDELLEISRHDPFVRFATSNEIVAVAAPEGWACVGPWRPGSGHWGGAAVVGAGSGSSAETCALQAILEAGGTDLALEWFSTGQERPLSVPDPYACSGSERWSFLWTEQAPGTDAQGLLAQRGLGVQELDDRDDAEAIEAFGAAYTQGRYLGFPGWGFATTWLAVQDRAGGTVAVGALHELASGMPHLAGILVRPDRRGQGIGELLTLELTARAVQEAGVATLGVLTDNREALALYERLGYAVAHRFHTRELATAPEPA</sequence>
<evidence type="ECO:0000259" key="1">
    <source>
        <dbReference type="PROSITE" id="PS51186"/>
    </source>
</evidence>
<keyword evidence="3" id="KW-1185">Reference proteome</keyword>
<dbReference type="AlphaFoldDB" id="A0A0W8IGZ3"/>
<evidence type="ECO:0000313" key="2">
    <source>
        <dbReference type="EMBL" id="KUG59261.1"/>
    </source>
</evidence>
<comment type="caution">
    <text evidence="2">The sequence shown here is derived from an EMBL/GenBank/DDBJ whole genome shotgun (WGS) entry which is preliminary data.</text>
</comment>
<protein>
    <recommendedName>
        <fullName evidence="1">N-acetyltransferase domain-containing protein</fullName>
    </recommendedName>
</protein>
<dbReference type="PROSITE" id="PS51186">
    <property type="entry name" value="GNAT"/>
    <property type="match status" value="1"/>
</dbReference>
<gene>
    <name evidence="2" type="ORF">AVL62_06140</name>
</gene>
<proteinExistence type="predicted"/>
<dbReference type="OrthoDB" id="5143160at2"/>
<accession>A0A0W8IGZ3</accession>
<dbReference type="EMBL" id="LQBL01000002">
    <property type="protein sequence ID" value="KUG59261.1"/>
    <property type="molecule type" value="Genomic_DNA"/>
</dbReference>